<keyword evidence="2" id="KW-0378">Hydrolase</keyword>
<keyword evidence="4" id="KW-1185">Reference proteome</keyword>
<dbReference type="OrthoDB" id="333038at2"/>
<comment type="similarity">
    <text evidence="1">Belongs to the 4-hydroxybenzoyl-CoA thioesterase family.</text>
</comment>
<dbReference type="SUPFAM" id="SSF54637">
    <property type="entry name" value="Thioesterase/thiol ester dehydrase-isomerase"/>
    <property type="match status" value="1"/>
</dbReference>
<sequence>MEKIIYKNEKYYQIRIGDLNYGNHLGHDKLITIIHDARCSFFENYGFKELSIGEDNVGLIVNEINFKYKSQLYYSDNIKITSKFYELSPVSVKMESIVKNMDNGELSASGFIKLVSFNFKTNKMVKFPEKFIALIKEHLIVENF</sequence>
<dbReference type="CDD" id="cd00586">
    <property type="entry name" value="4HBT"/>
    <property type="match status" value="1"/>
</dbReference>
<organism evidence="3 4">
    <name type="scientific">Silvanigrella paludirubra</name>
    <dbReference type="NCBI Taxonomy" id="2499159"/>
    <lineage>
        <taxon>Bacteria</taxon>
        <taxon>Pseudomonadati</taxon>
        <taxon>Bdellovibrionota</taxon>
        <taxon>Oligoflexia</taxon>
        <taxon>Silvanigrellales</taxon>
        <taxon>Silvanigrellaceae</taxon>
        <taxon>Silvanigrella</taxon>
    </lineage>
</organism>
<dbReference type="Proteomes" id="UP000437748">
    <property type="component" value="Unassembled WGS sequence"/>
</dbReference>
<dbReference type="InterPro" id="IPR050563">
    <property type="entry name" value="4-hydroxybenzoyl-CoA_TE"/>
</dbReference>
<dbReference type="InterPro" id="IPR029069">
    <property type="entry name" value="HotDog_dom_sf"/>
</dbReference>
<gene>
    <name evidence="3" type="ORF">GCL60_13725</name>
</gene>
<comment type="caution">
    <text evidence="3">The sequence shown here is derived from an EMBL/GenBank/DDBJ whole genome shotgun (WGS) entry which is preliminary data.</text>
</comment>
<protein>
    <recommendedName>
        <fullName evidence="5">Thioesterase</fullName>
    </recommendedName>
</protein>
<reference evidence="3 4" key="1">
    <citation type="submission" date="2019-10" db="EMBL/GenBank/DDBJ databases">
        <title>New species of Slilvanegrellaceae.</title>
        <authorList>
            <person name="Pitt A."/>
            <person name="Hahn M.W."/>
        </authorList>
    </citation>
    <scope>NUCLEOTIDE SEQUENCE [LARGE SCALE GENOMIC DNA]</scope>
    <source>
        <strain evidence="3 4">SP-Ram-0.45-NSY-1</strain>
    </source>
</reference>
<evidence type="ECO:0000313" key="3">
    <source>
        <dbReference type="EMBL" id="KAB8036898.1"/>
    </source>
</evidence>
<evidence type="ECO:0008006" key="5">
    <source>
        <dbReference type="Google" id="ProtNLM"/>
    </source>
</evidence>
<dbReference type="Pfam" id="PF13279">
    <property type="entry name" value="4HBT_2"/>
    <property type="match status" value="1"/>
</dbReference>
<evidence type="ECO:0000313" key="4">
    <source>
        <dbReference type="Proteomes" id="UP000437748"/>
    </source>
</evidence>
<evidence type="ECO:0000256" key="1">
    <source>
        <dbReference type="ARBA" id="ARBA00005953"/>
    </source>
</evidence>
<evidence type="ECO:0000256" key="2">
    <source>
        <dbReference type="ARBA" id="ARBA00022801"/>
    </source>
</evidence>
<dbReference type="RefSeq" id="WP_153421313.1">
    <property type="nucleotide sequence ID" value="NZ_WFLM01000005.1"/>
</dbReference>
<proteinExistence type="inferred from homology"/>
<dbReference type="PANTHER" id="PTHR31793:SF27">
    <property type="entry name" value="NOVEL THIOESTERASE SUPERFAMILY DOMAIN AND SAPOSIN A-TYPE DOMAIN CONTAINING PROTEIN (0610012H03RIK)"/>
    <property type="match status" value="1"/>
</dbReference>
<name>A0A6N6VP11_9BACT</name>
<dbReference type="EMBL" id="WFLM01000005">
    <property type="protein sequence ID" value="KAB8036898.1"/>
    <property type="molecule type" value="Genomic_DNA"/>
</dbReference>
<dbReference type="PANTHER" id="PTHR31793">
    <property type="entry name" value="4-HYDROXYBENZOYL-COA THIOESTERASE FAMILY MEMBER"/>
    <property type="match status" value="1"/>
</dbReference>
<dbReference type="AlphaFoldDB" id="A0A6N6VP11"/>
<dbReference type="GO" id="GO:0047617">
    <property type="term" value="F:fatty acyl-CoA hydrolase activity"/>
    <property type="evidence" value="ECO:0007669"/>
    <property type="project" value="TreeGrafter"/>
</dbReference>
<accession>A0A6N6VP11</accession>
<dbReference type="Gene3D" id="3.10.129.10">
    <property type="entry name" value="Hotdog Thioesterase"/>
    <property type="match status" value="1"/>
</dbReference>